<keyword evidence="1" id="KW-1133">Transmembrane helix</keyword>
<dbReference type="InterPro" id="IPR019886">
    <property type="entry name" value="Na_symporter_ssu"/>
</dbReference>
<feature type="transmembrane region" description="Helical" evidence="1">
    <location>
        <begin position="21"/>
        <end position="44"/>
    </location>
</feature>
<keyword evidence="1" id="KW-0472">Membrane</keyword>
<feature type="domain" description="Sodium symporter small subunit" evidence="2">
    <location>
        <begin position="12"/>
        <end position="88"/>
    </location>
</feature>
<dbReference type="EMBL" id="MN079110">
    <property type="protein sequence ID" value="QEA05763.1"/>
    <property type="molecule type" value="Genomic_DNA"/>
</dbReference>
<evidence type="ECO:0000256" key="1">
    <source>
        <dbReference type="SAM" id="Phobius"/>
    </source>
</evidence>
<sequence length="90" mass="10393">MSNDSARKEAAAAYWKENVRLLLTLLVIWFIVPYIFGILLAPLLNNILIGGYPLGFWIAQQGSIYLFLILIFTYVVKMNALDRKYDVHEE</sequence>
<gene>
    <name evidence="3" type="ORF">KBTEX_02087</name>
</gene>
<protein>
    <recommendedName>
        <fullName evidence="2">Sodium symporter small subunit domain-containing protein</fullName>
    </recommendedName>
</protein>
<feature type="transmembrane region" description="Helical" evidence="1">
    <location>
        <begin position="56"/>
        <end position="76"/>
    </location>
</feature>
<organism evidence="3">
    <name type="scientific">uncultured organism</name>
    <dbReference type="NCBI Taxonomy" id="155900"/>
    <lineage>
        <taxon>unclassified sequences</taxon>
        <taxon>environmental samples</taxon>
    </lineage>
</organism>
<proteinExistence type="predicted"/>
<evidence type="ECO:0000313" key="3">
    <source>
        <dbReference type="EMBL" id="QEA05763.1"/>
    </source>
</evidence>
<keyword evidence="1" id="KW-0812">Transmembrane</keyword>
<evidence type="ECO:0000259" key="2">
    <source>
        <dbReference type="Pfam" id="PF13937"/>
    </source>
</evidence>
<reference evidence="3" key="1">
    <citation type="submission" date="2019-06" db="EMBL/GenBank/DDBJ databases">
        <authorList>
            <person name="Murdoch R.W."/>
            <person name="Fathepure B."/>
        </authorList>
    </citation>
    <scope>NUCLEOTIDE SEQUENCE</scope>
</reference>
<accession>A0A5B8RCE1</accession>
<name>A0A5B8RCE1_9ZZZZ</name>
<dbReference type="NCBIfam" id="TIGR03647">
    <property type="entry name" value="Na_symport_sm"/>
    <property type="match status" value="1"/>
</dbReference>
<dbReference type="AlphaFoldDB" id="A0A5B8RCE1"/>
<dbReference type="Pfam" id="PF13937">
    <property type="entry name" value="DUF4212"/>
    <property type="match status" value="1"/>
</dbReference>